<accession>A0A836GLR7</accession>
<keyword evidence="3" id="KW-1185">Reference proteome</keyword>
<dbReference type="OrthoDB" id="263125at2759"/>
<proteinExistence type="predicted"/>
<dbReference type="AlphaFoldDB" id="A0A836GLR7"/>
<dbReference type="GeneID" id="94172374"/>
<dbReference type="Proteomes" id="UP000674179">
    <property type="component" value="Chromosome 25"/>
</dbReference>
<evidence type="ECO:0000313" key="3">
    <source>
        <dbReference type="Proteomes" id="UP000674179"/>
    </source>
</evidence>
<sequence>MNRMGDVFSPVSQRKPQHPSDIGDADIPANPLEEEIFSDDQIQEIEQLLSRICDNREDREMPANNSEALHIPSATGVPVERKESCERDNVTYTGWRGRRAEGERERIWKAHIADVHAYLEQKKMHSTTAIVNERRFRGKSRQQSHMNRAQSHTRTPKLLPSLPDQFSEYTVQADDMTLFVEERTR</sequence>
<feature type="region of interest" description="Disordered" evidence="1">
    <location>
        <begin position="1"/>
        <end position="30"/>
    </location>
</feature>
<protein>
    <submittedName>
        <fullName evidence="2">Uncharacterized protein</fullName>
    </submittedName>
</protein>
<evidence type="ECO:0000256" key="1">
    <source>
        <dbReference type="SAM" id="MobiDB-lite"/>
    </source>
</evidence>
<dbReference type="RefSeq" id="XP_067692406.1">
    <property type="nucleotide sequence ID" value="XM_067836864.1"/>
</dbReference>
<feature type="region of interest" description="Disordered" evidence="1">
    <location>
        <begin position="137"/>
        <end position="162"/>
    </location>
</feature>
<dbReference type="EMBL" id="JAFHKP010000025">
    <property type="protein sequence ID" value="KAG5477466.1"/>
    <property type="molecule type" value="Genomic_DNA"/>
</dbReference>
<gene>
    <name evidence="2" type="ORF">CUR178_05170</name>
</gene>
<dbReference type="KEGG" id="lenr:94172374"/>
<evidence type="ECO:0000313" key="2">
    <source>
        <dbReference type="EMBL" id="KAG5477466.1"/>
    </source>
</evidence>
<reference evidence="2 3" key="1">
    <citation type="submission" date="2021-02" db="EMBL/GenBank/DDBJ databases">
        <title>Leishmania (Mundinia) enrietti genome sequencing and assembly.</title>
        <authorList>
            <person name="Almutairi H."/>
            <person name="Gatherer D."/>
        </authorList>
    </citation>
    <scope>NUCLEOTIDE SEQUENCE [LARGE SCALE GENOMIC DNA]</scope>
    <source>
        <strain evidence="2">CUR178</strain>
    </source>
</reference>
<comment type="caution">
    <text evidence="2">The sequence shown here is derived from an EMBL/GenBank/DDBJ whole genome shotgun (WGS) entry which is preliminary data.</text>
</comment>
<feature type="compositionally biased region" description="Polar residues" evidence="1">
    <location>
        <begin position="143"/>
        <end position="153"/>
    </location>
</feature>
<name>A0A836GLR7_LEIEN</name>
<organism evidence="2 3">
    <name type="scientific">Leishmania enriettii</name>
    <dbReference type="NCBI Taxonomy" id="5663"/>
    <lineage>
        <taxon>Eukaryota</taxon>
        <taxon>Discoba</taxon>
        <taxon>Euglenozoa</taxon>
        <taxon>Kinetoplastea</taxon>
        <taxon>Metakinetoplastina</taxon>
        <taxon>Trypanosomatida</taxon>
        <taxon>Trypanosomatidae</taxon>
        <taxon>Leishmaniinae</taxon>
        <taxon>Leishmania</taxon>
    </lineage>
</organism>